<dbReference type="InterPro" id="IPR003751">
    <property type="entry name" value="CsrA"/>
</dbReference>
<protein>
    <recommendedName>
        <fullName evidence="5">Translational regulator CsrA</fullName>
    </recommendedName>
</protein>
<evidence type="ECO:0000256" key="2">
    <source>
        <dbReference type="ARBA" id="ARBA00022491"/>
    </source>
</evidence>
<dbReference type="RefSeq" id="WP_068549365.1">
    <property type="nucleotide sequence ID" value="NZ_AP013035.1"/>
</dbReference>
<evidence type="ECO:0000313" key="6">
    <source>
        <dbReference type="EMBL" id="BAT71412.1"/>
    </source>
</evidence>
<dbReference type="FunFam" id="2.60.40.4380:FF:000002">
    <property type="entry name" value="Translational regulator CsrA"/>
    <property type="match status" value="1"/>
</dbReference>
<gene>
    <name evidence="5 6" type="primary">csrA</name>
    <name evidence="6" type="ORF">TST_0606</name>
</gene>
<dbReference type="NCBIfam" id="NF002469">
    <property type="entry name" value="PRK01712.1"/>
    <property type="match status" value="1"/>
</dbReference>
<dbReference type="AlphaFoldDB" id="A0A0S3QSW7"/>
<proteinExistence type="inferred from homology"/>
<comment type="subunit">
    <text evidence="5">Homodimer; the beta-strands of each monomer intercalate to form a hydrophobic core, while the alpha-helices form wings that extend away from the core.</text>
</comment>
<dbReference type="Gene3D" id="2.60.40.4380">
    <property type="entry name" value="Translational regulator CsrA"/>
    <property type="match status" value="1"/>
</dbReference>
<sequence length="79" mass="8551">MLVLTRKLEESIIIGDDIEIKILGISGKSVKIGIKAPRNLPVYRKEVYEAIKRENEAAAVSSKVDLDSLSGLLKGAQGT</sequence>
<dbReference type="GO" id="GO:0048027">
    <property type="term" value="F:mRNA 5'-UTR binding"/>
    <property type="evidence" value="ECO:0007669"/>
    <property type="project" value="UniProtKB-UniRule"/>
</dbReference>
<dbReference type="PANTHER" id="PTHR34984">
    <property type="entry name" value="CARBON STORAGE REGULATOR"/>
    <property type="match status" value="1"/>
</dbReference>
<dbReference type="HAMAP" id="MF_00167">
    <property type="entry name" value="CsrA"/>
    <property type="match status" value="1"/>
</dbReference>
<dbReference type="SUPFAM" id="SSF117130">
    <property type="entry name" value="CsrA-like"/>
    <property type="match status" value="1"/>
</dbReference>
<evidence type="ECO:0000256" key="1">
    <source>
        <dbReference type="ARBA" id="ARBA00022490"/>
    </source>
</evidence>
<dbReference type="KEGG" id="ttk:TST_0606"/>
<dbReference type="STRING" id="1298851.TST_0606"/>
<dbReference type="GO" id="GO:1902208">
    <property type="term" value="P:regulation of bacterial-type flagellum assembly"/>
    <property type="evidence" value="ECO:0007669"/>
    <property type="project" value="UniProtKB-UniRule"/>
</dbReference>
<name>A0A0S3QSW7_THET7</name>
<keyword evidence="2 5" id="KW-0678">Repressor</keyword>
<dbReference type="GO" id="GO:0005829">
    <property type="term" value="C:cytosol"/>
    <property type="evidence" value="ECO:0007669"/>
    <property type="project" value="TreeGrafter"/>
</dbReference>
<evidence type="ECO:0000313" key="7">
    <source>
        <dbReference type="Proteomes" id="UP000063234"/>
    </source>
</evidence>
<keyword evidence="1 5" id="KW-0963">Cytoplasm</keyword>
<accession>A0A0S3QSW7</accession>
<dbReference type="EMBL" id="AP013035">
    <property type="protein sequence ID" value="BAT71412.1"/>
    <property type="molecule type" value="Genomic_DNA"/>
</dbReference>
<dbReference type="OrthoDB" id="9809061at2"/>
<dbReference type="GO" id="GO:0045947">
    <property type="term" value="P:negative regulation of translational initiation"/>
    <property type="evidence" value="ECO:0007669"/>
    <property type="project" value="UniProtKB-UniRule"/>
</dbReference>
<evidence type="ECO:0000256" key="3">
    <source>
        <dbReference type="ARBA" id="ARBA00022845"/>
    </source>
</evidence>
<reference evidence="7" key="1">
    <citation type="journal article" date="2018" name="Science">
        <title>A primordial and reversible TCA cycle in a facultatively chemolithoautotrophic thermophile.</title>
        <authorList>
            <person name="Nunoura T."/>
            <person name="Chikaraishi Y."/>
            <person name="Izaki R."/>
            <person name="Suwa T."/>
            <person name="Sato T."/>
            <person name="Harada T."/>
            <person name="Mori K."/>
            <person name="Kato Y."/>
            <person name="Miyazaki M."/>
            <person name="Shimamura S."/>
            <person name="Yanagawa K."/>
            <person name="Shuto A."/>
            <person name="Ohkouchi N."/>
            <person name="Fujita N."/>
            <person name="Takaki Y."/>
            <person name="Atomi H."/>
            <person name="Takai K."/>
        </authorList>
    </citation>
    <scope>NUCLEOTIDE SEQUENCE [LARGE SCALE GENOMIC DNA]</scope>
    <source>
        <strain evidence="7">DSM 17441 / JCM 13301 / NBRC 103674 / ABI70S6</strain>
    </source>
</reference>
<comment type="subcellular location">
    <subcellularLocation>
        <location evidence="5">Cytoplasm</location>
    </subcellularLocation>
</comment>
<dbReference type="InterPro" id="IPR036107">
    <property type="entry name" value="CsrA_sf"/>
</dbReference>
<comment type="function">
    <text evidence="5">A translational regulator that binds mRNA to regulate translation initiation and/or mRNA stability. Usually binds in the 5'-UTR at or near the Shine-Dalgarno sequence preventing ribosome-binding, thus repressing translation. Its main target seems to be the major flagellin gene, while its function is anatagonized by FliW.</text>
</comment>
<evidence type="ECO:0000256" key="4">
    <source>
        <dbReference type="ARBA" id="ARBA00022884"/>
    </source>
</evidence>
<dbReference type="GO" id="GO:0044781">
    <property type="term" value="P:bacterial-type flagellum organization"/>
    <property type="evidence" value="ECO:0007669"/>
    <property type="project" value="UniProtKB-KW"/>
</dbReference>
<dbReference type="NCBIfam" id="TIGR00202">
    <property type="entry name" value="csrA"/>
    <property type="match status" value="1"/>
</dbReference>
<keyword evidence="7" id="KW-1185">Reference proteome</keyword>
<dbReference type="PATRIC" id="fig|1298851.3.peg.629"/>
<keyword evidence="5" id="KW-1005">Bacterial flagellum biogenesis</keyword>
<dbReference type="Pfam" id="PF02599">
    <property type="entry name" value="CsrA"/>
    <property type="match status" value="1"/>
</dbReference>
<dbReference type="GO" id="GO:0006109">
    <property type="term" value="P:regulation of carbohydrate metabolic process"/>
    <property type="evidence" value="ECO:0007669"/>
    <property type="project" value="InterPro"/>
</dbReference>
<dbReference type="GO" id="GO:0006402">
    <property type="term" value="P:mRNA catabolic process"/>
    <property type="evidence" value="ECO:0007669"/>
    <property type="project" value="InterPro"/>
</dbReference>
<keyword evidence="3 5" id="KW-0810">Translation regulation</keyword>
<organism evidence="6 7">
    <name type="scientific">Thermosulfidibacter takaii (strain DSM 17441 / JCM 13301 / NBRC 103674 / ABI70S6)</name>
    <dbReference type="NCBI Taxonomy" id="1298851"/>
    <lineage>
        <taxon>Bacteria</taxon>
        <taxon>Pseudomonadati</taxon>
        <taxon>Thermosulfidibacterota</taxon>
        <taxon>Thermosulfidibacteria</taxon>
        <taxon>Thermosulfidibacterales</taxon>
        <taxon>Thermosulfidibacteraceae</taxon>
    </lineage>
</organism>
<keyword evidence="4 5" id="KW-0694">RNA-binding</keyword>
<comment type="similarity">
    <text evidence="5">Belongs to the CsrA/RsmA family.</text>
</comment>
<dbReference type="Proteomes" id="UP000063234">
    <property type="component" value="Chromosome"/>
</dbReference>
<dbReference type="PANTHER" id="PTHR34984:SF1">
    <property type="entry name" value="CARBON STORAGE REGULATOR"/>
    <property type="match status" value="1"/>
</dbReference>
<evidence type="ECO:0000256" key="5">
    <source>
        <dbReference type="HAMAP-Rule" id="MF_00167"/>
    </source>
</evidence>